<dbReference type="InterPro" id="IPR022642">
    <property type="entry name" value="CheR_C"/>
</dbReference>
<dbReference type="InterPro" id="IPR050903">
    <property type="entry name" value="Bact_Chemotaxis_MeTrfase"/>
</dbReference>
<comment type="caution">
    <text evidence="7">The sequence shown here is derived from an EMBL/GenBank/DDBJ whole genome shotgun (WGS) entry which is preliminary data.</text>
</comment>
<dbReference type="EMBL" id="JBHSTE010000005">
    <property type="protein sequence ID" value="MFC6334196.1"/>
    <property type="molecule type" value="Genomic_DNA"/>
</dbReference>
<feature type="domain" description="CheR-type methyltransferase" evidence="6">
    <location>
        <begin position="1"/>
        <end position="274"/>
    </location>
</feature>
<evidence type="ECO:0000256" key="1">
    <source>
        <dbReference type="ARBA" id="ARBA00001541"/>
    </source>
</evidence>
<organism evidence="7 8">
    <name type="scientific">Paenibacillus septentrionalis</name>
    <dbReference type="NCBI Taxonomy" id="429342"/>
    <lineage>
        <taxon>Bacteria</taxon>
        <taxon>Bacillati</taxon>
        <taxon>Bacillota</taxon>
        <taxon>Bacilli</taxon>
        <taxon>Bacillales</taxon>
        <taxon>Paenibacillaceae</taxon>
        <taxon>Paenibacillus</taxon>
    </lineage>
</organism>
<dbReference type="InterPro" id="IPR029063">
    <property type="entry name" value="SAM-dependent_MTases_sf"/>
</dbReference>
<dbReference type="Pfam" id="PF01739">
    <property type="entry name" value="CheR"/>
    <property type="match status" value="1"/>
</dbReference>
<protein>
    <recommendedName>
        <fullName evidence="2">protein-glutamate O-methyltransferase</fullName>
        <ecNumber evidence="2">2.1.1.80</ecNumber>
    </recommendedName>
</protein>
<dbReference type="GO" id="GO:0008168">
    <property type="term" value="F:methyltransferase activity"/>
    <property type="evidence" value="ECO:0007669"/>
    <property type="project" value="UniProtKB-KW"/>
</dbReference>
<dbReference type="PANTHER" id="PTHR24422">
    <property type="entry name" value="CHEMOTAXIS PROTEIN METHYLTRANSFERASE"/>
    <property type="match status" value="1"/>
</dbReference>
<dbReference type="GO" id="GO:0032259">
    <property type="term" value="P:methylation"/>
    <property type="evidence" value="ECO:0007669"/>
    <property type="project" value="UniProtKB-KW"/>
</dbReference>
<keyword evidence="4" id="KW-0808">Transferase</keyword>
<proteinExistence type="predicted"/>
<evidence type="ECO:0000256" key="3">
    <source>
        <dbReference type="ARBA" id="ARBA00022603"/>
    </source>
</evidence>
<evidence type="ECO:0000259" key="6">
    <source>
        <dbReference type="PROSITE" id="PS50123"/>
    </source>
</evidence>
<dbReference type="PIRSF" id="PIRSF000410">
    <property type="entry name" value="CheR"/>
    <property type="match status" value="1"/>
</dbReference>
<dbReference type="SUPFAM" id="SSF47757">
    <property type="entry name" value="Chemotaxis receptor methyltransferase CheR, N-terminal domain"/>
    <property type="match status" value="1"/>
</dbReference>
<keyword evidence="5" id="KW-0949">S-adenosyl-L-methionine</keyword>
<accession>A0ABW1V9U4</accession>
<dbReference type="Gene3D" id="1.10.155.10">
    <property type="entry name" value="Chemotaxis receptor methyltransferase CheR, N-terminal domain"/>
    <property type="match status" value="1"/>
</dbReference>
<comment type="catalytic activity">
    <reaction evidence="1">
        <text>L-glutamyl-[protein] + S-adenosyl-L-methionine = [protein]-L-glutamate 5-O-methyl ester + S-adenosyl-L-homocysteine</text>
        <dbReference type="Rhea" id="RHEA:24452"/>
        <dbReference type="Rhea" id="RHEA-COMP:10208"/>
        <dbReference type="Rhea" id="RHEA-COMP:10311"/>
        <dbReference type="ChEBI" id="CHEBI:29973"/>
        <dbReference type="ChEBI" id="CHEBI:57856"/>
        <dbReference type="ChEBI" id="CHEBI:59789"/>
        <dbReference type="ChEBI" id="CHEBI:82795"/>
        <dbReference type="EC" id="2.1.1.80"/>
    </reaction>
</comment>
<dbReference type="InterPro" id="IPR036804">
    <property type="entry name" value="CheR_N_sf"/>
</dbReference>
<dbReference type="SUPFAM" id="SSF53335">
    <property type="entry name" value="S-adenosyl-L-methionine-dependent methyltransferases"/>
    <property type="match status" value="1"/>
</dbReference>
<dbReference type="EC" id="2.1.1.80" evidence="2"/>
<dbReference type="Proteomes" id="UP001596233">
    <property type="component" value="Unassembled WGS sequence"/>
</dbReference>
<dbReference type="RefSeq" id="WP_379236458.1">
    <property type="nucleotide sequence ID" value="NZ_JBHSTE010000005.1"/>
</dbReference>
<reference evidence="8" key="1">
    <citation type="journal article" date="2019" name="Int. J. Syst. Evol. Microbiol.">
        <title>The Global Catalogue of Microorganisms (GCM) 10K type strain sequencing project: providing services to taxonomists for standard genome sequencing and annotation.</title>
        <authorList>
            <consortium name="The Broad Institute Genomics Platform"/>
            <consortium name="The Broad Institute Genome Sequencing Center for Infectious Disease"/>
            <person name="Wu L."/>
            <person name="Ma J."/>
        </authorList>
    </citation>
    <scope>NUCLEOTIDE SEQUENCE [LARGE SCALE GENOMIC DNA]</scope>
    <source>
        <strain evidence="8">PCU 280</strain>
    </source>
</reference>
<dbReference type="SMART" id="SM00138">
    <property type="entry name" value="MeTrc"/>
    <property type="match status" value="1"/>
</dbReference>
<dbReference type="InterPro" id="IPR000780">
    <property type="entry name" value="CheR_MeTrfase"/>
</dbReference>
<keyword evidence="3 7" id="KW-0489">Methyltransferase</keyword>
<evidence type="ECO:0000256" key="4">
    <source>
        <dbReference type="ARBA" id="ARBA00022679"/>
    </source>
</evidence>
<sequence length="274" mass="32248">MTQQLTLEQYRRLRDFIYQKTGIYFTDSKLYFVERRLLDRMESAGISEFSDYYTLLRFETSGLELQAFIEALTVNETYFFREFNQLKCFAEEILPEITRNNPQRLLFWSAGCSTGEEAYTLAIILSEMLSPEMLGRCKILATDIDNKVLSFARRGIYGERSIKHVPKPYLQRYFDQVGNEYRVDSSLRQLIDFKALNLVDSKSMRQVPETSVIFCRNVLIYFDDISRRQVALDFYETLQEGGYIFLGHSESMSRITSMFQLRKMQNAIAYQKAK</sequence>
<evidence type="ECO:0000256" key="5">
    <source>
        <dbReference type="ARBA" id="ARBA00022691"/>
    </source>
</evidence>
<dbReference type="Pfam" id="PF03705">
    <property type="entry name" value="CheR_N"/>
    <property type="match status" value="1"/>
</dbReference>
<dbReference type="PROSITE" id="PS50123">
    <property type="entry name" value="CHER"/>
    <property type="match status" value="1"/>
</dbReference>
<name>A0ABW1V9U4_9BACL</name>
<evidence type="ECO:0000313" key="7">
    <source>
        <dbReference type="EMBL" id="MFC6334196.1"/>
    </source>
</evidence>
<dbReference type="InterPro" id="IPR026024">
    <property type="entry name" value="Chemotaxis_MeTrfase_CheR"/>
</dbReference>
<dbReference type="InterPro" id="IPR022641">
    <property type="entry name" value="CheR_N"/>
</dbReference>
<dbReference type="PANTHER" id="PTHR24422:SF10">
    <property type="entry name" value="CHEMOTAXIS PROTEIN METHYLTRANSFERASE 2"/>
    <property type="match status" value="1"/>
</dbReference>
<evidence type="ECO:0000256" key="2">
    <source>
        <dbReference type="ARBA" id="ARBA00012534"/>
    </source>
</evidence>
<dbReference type="PRINTS" id="PR00996">
    <property type="entry name" value="CHERMTFRASE"/>
</dbReference>
<gene>
    <name evidence="7" type="ORF">ACFP56_16325</name>
</gene>
<dbReference type="Gene3D" id="3.40.50.150">
    <property type="entry name" value="Vaccinia Virus protein VP39"/>
    <property type="match status" value="1"/>
</dbReference>
<evidence type="ECO:0000313" key="8">
    <source>
        <dbReference type="Proteomes" id="UP001596233"/>
    </source>
</evidence>
<keyword evidence="8" id="KW-1185">Reference proteome</keyword>